<dbReference type="GO" id="GO:0008237">
    <property type="term" value="F:metallopeptidase activity"/>
    <property type="evidence" value="ECO:0007669"/>
    <property type="project" value="UniProtKB-KW"/>
</dbReference>
<comment type="cofactor">
    <cofactor evidence="1">
        <name>Zn(2+)</name>
        <dbReference type="ChEBI" id="CHEBI:29105"/>
    </cofactor>
</comment>
<keyword evidence="9" id="KW-0862">Zinc</keyword>
<feature type="domain" description="Peptidase M50" evidence="14">
    <location>
        <begin position="136"/>
        <end position="165"/>
    </location>
</feature>
<feature type="transmembrane region" description="Helical" evidence="13">
    <location>
        <begin position="136"/>
        <end position="158"/>
    </location>
</feature>
<evidence type="ECO:0000313" key="16">
    <source>
        <dbReference type="Proteomes" id="UP000176299"/>
    </source>
</evidence>
<dbReference type="CDD" id="cd06158">
    <property type="entry name" value="S2P-M50_like_1"/>
    <property type="match status" value="1"/>
</dbReference>
<organism evidence="15 16">
    <name type="scientific">Candidatus Woykebacteria bacterium GWA1_44_8</name>
    <dbReference type="NCBI Taxonomy" id="1802591"/>
    <lineage>
        <taxon>Bacteria</taxon>
        <taxon>Candidatus Woykeibacteriota</taxon>
    </lineage>
</organism>
<keyword evidence="8" id="KW-0378">Hydrolase</keyword>
<dbReference type="Pfam" id="PF02163">
    <property type="entry name" value="Peptidase_M50"/>
    <property type="match status" value="2"/>
</dbReference>
<evidence type="ECO:0000256" key="2">
    <source>
        <dbReference type="ARBA" id="ARBA00004651"/>
    </source>
</evidence>
<dbReference type="PANTHER" id="PTHR35864:SF1">
    <property type="entry name" value="ZINC METALLOPROTEASE YWHC-RELATED"/>
    <property type="match status" value="1"/>
</dbReference>
<keyword evidence="5" id="KW-0645">Protease</keyword>
<dbReference type="GO" id="GO:0046872">
    <property type="term" value="F:metal ion binding"/>
    <property type="evidence" value="ECO:0007669"/>
    <property type="project" value="UniProtKB-KW"/>
</dbReference>
<dbReference type="GO" id="GO:0006508">
    <property type="term" value="P:proteolysis"/>
    <property type="evidence" value="ECO:0007669"/>
    <property type="project" value="UniProtKB-KW"/>
</dbReference>
<evidence type="ECO:0000256" key="7">
    <source>
        <dbReference type="ARBA" id="ARBA00022723"/>
    </source>
</evidence>
<sequence>MFTASTTDPAVLFFTILSFLIVIGLVISVHEAAHAFFANLRGDPTARLMGRMTLNPVAHIDPLGTIVVPLFLLIFGGFIFGWAKPTPVNPLNFPHPRKDSAIVALAGPVSNLLLAIAFAFLFRLFQYGLLSDVVRLNLMLGIFNLLPIPPLDGFKVVMGALPKRAALSLASLEAYGPAFLMIFLFLFLIAFSRPLIAIISALTAILTGIS</sequence>
<dbReference type="AlphaFoldDB" id="A0A1G1W1D0"/>
<keyword evidence="7" id="KW-0479">Metal-binding</keyword>
<keyword evidence="11" id="KW-0482">Metalloprotease</keyword>
<feature type="transmembrane region" description="Helical" evidence="13">
    <location>
        <begin position="58"/>
        <end position="82"/>
    </location>
</feature>
<dbReference type="Proteomes" id="UP000176299">
    <property type="component" value="Unassembled WGS sequence"/>
</dbReference>
<comment type="subcellular location">
    <subcellularLocation>
        <location evidence="2">Cell membrane</location>
        <topology evidence="2">Multi-pass membrane protein</topology>
    </subcellularLocation>
</comment>
<feature type="domain" description="Peptidase M50" evidence="14">
    <location>
        <begin position="19"/>
        <end position="124"/>
    </location>
</feature>
<evidence type="ECO:0000256" key="3">
    <source>
        <dbReference type="ARBA" id="ARBA00007931"/>
    </source>
</evidence>
<feature type="transmembrane region" description="Helical" evidence="13">
    <location>
        <begin position="12"/>
        <end position="37"/>
    </location>
</feature>
<keyword evidence="10 13" id="KW-1133">Transmembrane helix</keyword>
<feature type="transmembrane region" description="Helical" evidence="13">
    <location>
        <begin position="102"/>
        <end position="124"/>
    </location>
</feature>
<dbReference type="InterPro" id="IPR044537">
    <property type="entry name" value="Rip2-like"/>
</dbReference>
<keyword evidence="6 13" id="KW-0812">Transmembrane</keyword>
<dbReference type="PANTHER" id="PTHR35864">
    <property type="entry name" value="ZINC METALLOPROTEASE MJ0611-RELATED"/>
    <property type="match status" value="1"/>
</dbReference>
<evidence type="ECO:0000256" key="10">
    <source>
        <dbReference type="ARBA" id="ARBA00022989"/>
    </source>
</evidence>
<proteinExistence type="inferred from homology"/>
<dbReference type="InterPro" id="IPR052348">
    <property type="entry name" value="Metallopeptidase_M50B"/>
</dbReference>
<evidence type="ECO:0000256" key="13">
    <source>
        <dbReference type="SAM" id="Phobius"/>
    </source>
</evidence>
<evidence type="ECO:0000259" key="14">
    <source>
        <dbReference type="Pfam" id="PF02163"/>
    </source>
</evidence>
<evidence type="ECO:0000256" key="9">
    <source>
        <dbReference type="ARBA" id="ARBA00022833"/>
    </source>
</evidence>
<comment type="caution">
    <text evidence="15">The sequence shown here is derived from an EMBL/GenBank/DDBJ whole genome shotgun (WGS) entry which is preliminary data.</text>
</comment>
<keyword evidence="4" id="KW-1003">Cell membrane</keyword>
<comment type="similarity">
    <text evidence="3">Belongs to the peptidase M50B family.</text>
</comment>
<evidence type="ECO:0000313" key="15">
    <source>
        <dbReference type="EMBL" id="OGY21390.1"/>
    </source>
</evidence>
<gene>
    <name evidence="15" type="ORF">A2113_04385</name>
</gene>
<evidence type="ECO:0000256" key="11">
    <source>
        <dbReference type="ARBA" id="ARBA00023049"/>
    </source>
</evidence>
<accession>A0A1G1W1D0</accession>
<evidence type="ECO:0000256" key="4">
    <source>
        <dbReference type="ARBA" id="ARBA00022475"/>
    </source>
</evidence>
<name>A0A1G1W1D0_9BACT</name>
<dbReference type="InterPro" id="IPR008915">
    <property type="entry name" value="Peptidase_M50"/>
</dbReference>
<dbReference type="GO" id="GO:0005886">
    <property type="term" value="C:plasma membrane"/>
    <property type="evidence" value="ECO:0007669"/>
    <property type="project" value="UniProtKB-SubCell"/>
</dbReference>
<dbReference type="EMBL" id="MHCN01000014">
    <property type="protein sequence ID" value="OGY21390.1"/>
    <property type="molecule type" value="Genomic_DNA"/>
</dbReference>
<protein>
    <recommendedName>
        <fullName evidence="14">Peptidase M50 domain-containing protein</fullName>
    </recommendedName>
</protein>
<feature type="transmembrane region" description="Helical" evidence="13">
    <location>
        <begin position="178"/>
        <end position="206"/>
    </location>
</feature>
<evidence type="ECO:0000256" key="5">
    <source>
        <dbReference type="ARBA" id="ARBA00022670"/>
    </source>
</evidence>
<evidence type="ECO:0000256" key="6">
    <source>
        <dbReference type="ARBA" id="ARBA00022692"/>
    </source>
</evidence>
<keyword evidence="12 13" id="KW-0472">Membrane</keyword>
<evidence type="ECO:0000256" key="1">
    <source>
        <dbReference type="ARBA" id="ARBA00001947"/>
    </source>
</evidence>
<evidence type="ECO:0000256" key="8">
    <source>
        <dbReference type="ARBA" id="ARBA00022801"/>
    </source>
</evidence>
<reference evidence="15 16" key="1">
    <citation type="journal article" date="2016" name="Nat. Commun.">
        <title>Thousands of microbial genomes shed light on interconnected biogeochemical processes in an aquifer system.</title>
        <authorList>
            <person name="Anantharaman K."/>
            <person name="Brown C.T."/>
            <person name="Hug L.A."/>
            <person name="Sharon I."/>
            <person name="Castelle C.J."/>
            <person name="Probst A.J."/>
            <person name="Thomas B.C."/>
            <person name="Singh A."/>
            <person name="Wilkins M.J."/>
            <person name="Karaoz U."/>
            <person name="Brodie E.L."/>
            <person name="Williams K.H."/>
            <person name="Hubbard S.S."/>
            <person name="Banfield J.F."/>
        </authorList>
    </citation>
    <scope>NUCLEOTIDE SEQUENCE [LARGE SCALE GENOMIC DNA]</scope>
</reference>
<evidence type="ECO:0000256" key="12">
    <source>
        <dbReference type="ARBA" id="ARBA00023136"/>
    </source>
</evidence>